<gene>
    <name evidence="2" type="ORF">E2C01_077524</name>
</gene>
<evidence type="ECO:0000313" key="2">
    <source>
        <dbReference type="EMBL" id="MPC82837.1"/>
    </source>
</evidence>
<dbReference type="Proteomes" id="UP000324222">
    <property type="component" value="Unassembled WGS sequence"/>
</dbReference>
<protein>
    <submittedName>
        <fullName evidence="2">Uncharacterized protein</fullName>
    </submittedName>
</protein>
<feature type="compositionally biased region" description="Polar residues" evidence="1">
    <location>
        <begin position="31"/>
        <end position="54"/>
    </location>
</feature>
<proteinExistence type="predicted"/>
<comment type="caution">
    <text evidence="2">The sequence shown here is derived from an EMBL/GenBank/DDBJ whole genome shotgun (WGS) entry which is preliminary data.</text>
</comment>
<organism evidence="2 3">
    <name type="scientific">Portunus trituberculatus</name>
    <name type="common">Swimming crab</name>
    <name type="synonym">Neptunus trituberculatus</name>
    <dbReference type="NCBI Taxonomy" id="210409"/>
    <lineage>
        <taxon>Eukaryota</taxon>
        <taxon>Metazoa</taxon>
        <taxon>Ecdysozoa</taxon>
        <taxon>Arthropoda</taxon>
        <taxon>Crustacea</taxon>
        <taxon>Multicrustacea</taxon>
        <taxon>Malacostraca</taxon>
        <taxon>Eumalacostraca</taxon>
        <taxon>Eucarida</taxon>
        <taxon>Decapoda</taxon>
        <taxon>Pleocyemata</taxon>
        <taxon>Brachyura</taxon>
        <taxon>Eubrachyura</taxon>
        <taxon>Portunoidea</taxon>
        <taxon>Portunidae</taxon>
        <taxon>Portuninae</taxon>
        <taxon>Portunus</taxon>
    </lineage>
</organism>
<evidence type="ECO:0000256" key="1">
    <source>
        <dbReference type="SAM" id="MobiDB-lite"/>
    </source>
</evidence>
<name>A0A5B7IMB7_PORTR</name>
<accession>A0A5B7IMB7</accession>
<dbReference type="AlphaFoldDB" id="A0A5B7IMB7"/>
<feature type="region of interest" description="Disordered" evidence="1">
    <location>
        <begin position="27"/>
        <end position="75"/>
    </location>
</feature>
<sequence>MEERKTARSWVVGSYLAGFQVACVTQEVRRSQTGRTQAPRTVGRETTTAPNQEPSGRHKGEDGATSPRLRLAAAPISRRVTRLALDSHE</sequence>
<keyword evidence="3" id="KW-1185">Reference proteome</keyword>
<evidence type="ECO:0000313" key="3">
    <source>
        <dbReference type="Proteomes" id="UP000324222"/>
    </source>
</evidence>
<dbReference type="EMBL" id="VSRR010060876">
    <property type="protein sequence ID" value="MPC82837.1"/>
    <property type="molecule type" value="Genomic_DNA"/>
</dbReference>
<reference evidence="2 3" key="1">
    <citation type="submission" date="2019-05" db="EMBL/GenBank/DDBJ databases">
        <title>Another draft genome of Portunus trituberculatus and its Hox gene families provides insights of decapod evolution.</title>
        <authorList>
            <person name="Jeong J.-H."/>
            <person name="Song I."/>
            <person name="Kim S."/>
            <person name="Choi T."/>
            <person name="Kim D."/>
            <person name="Ryu S."/>
            <person name="Kim W."/>
        </authorList>
    </citation>
    <scope>NUCLEOTIDE SEQUENCE [LARGE SCALE GENOMIC DNA]</scope>
    <source>
        <tissue evidence="2">Muscle</tissue>
    </source>
</reference>